<evidence type="ECO:0000256" key="1">
    <source>
        <dbReference type="SAM" id="MobiDB-lite"/>
    </source>
</evidence>
<dbReference type="SMART" id="SM00028">
    <property type="entry name" value="TPR"/>
    <property type="match status" value="2"/>
</dbReference>
<dbReference type="AlphaFoldDB" id="A0A4Q7NF45"/>
<dbReference type="Pfam" id="PF13428">
    <property type="entry name" value="TPR_14"/>
    <property type="match status" value="1"/>
</dbReference>
<dbReference type="Proteomes" id="UP000292445">
    <property type="component" value="Unassembled WGS sequence"/>
</dbReference>
<keyword evidence="2" id="KW-0732">Signal</keyword>
<feature type="region of interest" description="Disordered" evidence="1">
    <location>
        <begin position="210"/>
        <end position="244"/>
    </location>
</feature>
<sequence length="244" mass="26186">MTTNHVPFLRLRGGAGRAAALAGVLALGAALAPAPLPAQTTTATPPVLAPSSDGDQAIPWLSNLLEALKPGVDTSLPESSRALAQRLERQLDEGKAAQTLAEIDDRLAADKQKSPDATNAQLLFLKGRALSQLGRRDEAKAVYRDMTERFPELPEPWNNLAALEVADGRLDQAKVALEMAIRTDPNYAVARENLGDLYIMLAARSYGTATRLNPRDAGASQKETETRRLLDAPASSDHPPRTPR</sequence>
<feature type="chain" id="PRO_5020784684" evidence="2">
    <location>
        <begin position="39"/>
        <end position="244"/>
    </location>
</feature>
<proteinExistence type="predicted"/>
<evidence type="ECO:0000256" key="2">
    <source>
        <dbReference type="SAM" id="SignalP"/>
    </source>
</evidence>
<dbReference type="RefSeq" id="WP_165404697.1">
    <property type="nucleotide sequence ID" value="NZ_SGXC01000002.1"/>
</dbReference>
<accession>A0A4Q7NF45</accession>
<dbReference type="SUPFAM" id="SSF48452">
    <property type="entry name" value="TPR-like"/>
    <property type="match status" value="1"/>
</dbReference>
<organism evidence="3 4">
    <name type="scientific">Pigmentiphaga kullae</name>
    <dbReference type="NCBI Taxonomy" id="151784"/>
    <lineage>
        <taxon>Bacteria</taxon>
        <taxon>Pseudomonadati</taxon>
        <taxon>Pseudomonadota</taxon>
        <taxon>Betaproteobacteria</taxon>
        <taxon>Burkholderiales</taxon>
        <taxon>Alcaligenaceae</taxon>
        <taxon>Pigmentiphaga</taxon>
    </lineage>
</organism>
<name>A0A4Q7NF45_9BURK</name>
<evidence type="ECO:0000313" key="4">
    <source>
        <dbReference type="Proteomes" id="UP000292445"/>
    </source>
</evidence>
<protein>
    <submittedName>
        <fullName evidence="3">Tetratricopeptide repeat protein</fullName>
    </submittedName>
</protein>
<evidence type="ECO:0000313" key="3">
    <source>
        <dbReference type="EMBL" id="RZS81663.1"/>
    </source>
</evidence>
<gene>
    <name evidence="3" type="ORF">EV675_4291</name>
</gene>
<dbReference type="InterPro" id="IPR011990">
    <property type="entry name" value="TPR-like_helical_dom_sf"/>
</dbReference>
<dbReference type="InterPro" id="IPR019734">
    <property type="entry name" value="TPR_rpt"/>
</dbReference>
<feature type="signal peptide" evidence="2">
    <location>
        <begin position="1"/>
        <end position="38"/>
    </location>
</feature>
<dbReference type="EMBL" id="SGXC01000002">
    <property type="protein sequence ID" value="RZS81663.1"/>
    <property type="molecule type" value="Genomic_DNA"/>
</dbReference>
<comment type="caution">
    <text evidence="3">The sequence shown here is derived from an EMBL/GenBank/DDBJ whole genome shotgun (WGS) entry which is preliminary data.</text>
</comment>
<dbReference type="Gene3D" id="1.25.40.10">
    <property type="entry name" value="Tetratricopeptide repeat domain"/>
    <property type="match status" value="1"/>
</dbReference>
<reference evidence="3 4" key="1">
    <citation type="submission" date="2019-02" db="EMBL/GenBank/DDBJ databases">
        <title>Genomic Encyclopedia of Type Strains, Phase IV (KMG-IV): sequencing the most valuable type-strain genomes for metagenomic binning, comparative biology and taxonomic classification.</title>
        <authorList>
            <person name="Goeker M."/>
        </authorList>
    </citation>
    <scope>NUCLEOTIDE SEQUENCE [LARGE SCALE GENOMIC DNA]</scope>
    <source>
        <strain evidence="3 4">K24</strain>
    </source>
</reference>
<keyword evidence="4" id="KW-1185">Reference proteome</keyword>